<reference evidence="1 2" key="2">
    <citation type="journal article" date="2022" name="Mol. Ecol. Resour.">
        <title>The genomes of chicory, endive, great burdock and yacon provide insights into Asteraceae paleo-polyploidization history and plant inulin production.</title>
        <authorList>
            <person name="Fan W."/>
            <person name="Wang S."/>
            <person name="Wang H."/>
            <person name="Wang A."/>
            <person name="Jiang F."/>
            <person name="Liu H."/>
            <person name="Zhao H."/>
            <person name="Xu D."/>
            <person name="Zhang Y."/>
        </authorList>
    </citation>
    <scope>NUCLEOTIDE SEQUENCE [LARGE SCALE GENOMIC DNA]</scope>
    <source>
        <strain evidence="2">cv. Niubang</strain>
    </source>
</reference>
<accession>A0ACB8XQ77</accession>
<organism evidence="1 2">
    <name type="scientific">Arctium lappa</name>
    <name type="common">Greater burdock</name>
    <name type="synonym">Lappa major</name>
    <dbReference type="NCBI Taxonomy" id="4217"/>
    <lineage>
        <taxon>Eukaryota</taxon>
        <taxon>Viridiplantae</taxon>
        <taxon>Streptophyta</taxon>
        <taxon>Embryophyta</taxon>
        <taxon>Tracheophyta</taxon>
        <taxon>Spermatophyta</taxon>
        <taxon>Magnoliopsida</taxon>
        <taxon>eudicotyledons</taxon>
        <taxon>Gunneridae</taxon>
        <taxon>Pentapetalae</taxon>
        <taxon>asterids</taxon>
        <taxon>campanulids</taxon>
        <taxon>Asterales</taxon>
        <taxon>Asteraceae</taxon>
        <taxon>Carduoideae</taxon>
        <taxon>Cardueae</taxon>
        <taxon>Arctiinae</taxon>
        <taxon>Arctium</taxon>
    </lineage>
</organism>
<sequence length="243" mass="27903">MGSQSKPPVLSIEEYSQWKRRMIQFLNHKNRDYMNSIIDGPVQPVVTIPGQAATDTSTEIPVRYVPRPYQYYSEREKELHKIDEEALIYLTMAIPNDIYNRVDSRESAKAMNGMNKTISEINYKFIKNLNPELKSYAIIIQMTKEMELDDVNDIFTTLSQHEDEVKQLNEENKIVKDSLALFSERKKGSSSKSSSSSKYKSRRSRALLTELSDSSSDDSSSEAEKHSDEDVQRFADNIALITK</sequence>
<evidence type="ECO:0000313" key="2">
    <source>
        <dbReference type="Proteomes" id="UP001055879"/>
    </source>
</evidence>
<name>A0ACB8XQ77_ARCLA</name>
<comment type="caution">
    <text evidence="1">The sequence shown here is derived from an EMBL/GenBank/DDBJ whole genome shotgun (WGS) entry which is preliminary data.</text>
</comment>
<proteinExistence type="predicted"/>
<dbReference type="Proteomes" id="UP001055879">
    <property type="component" value="Linkage Group LG15"/>
</dbReference>
<protein>
    <submittedName>
        <fullName evidence="1">Uncharacterized protein</fullName>
    </submittedName>
</protein>
<dbReference type="EMBL" id="CM042061">
    <property type="protein sequence ID" value="KAI3672509.1"/>
    <property type="molecule type" value="Genomic_DNA"/>
</dbReference>
<evidence type="ECO:0000313" key="1">
    <source>
        <dbReference type="EMBL" id="KAI3672509.1"/>
    </source>
</evidence>
<reference evidence="2" key="1">
    <citation type="journal article" date="2022" name="Mol. Ecol. Resour.">
        <title>The genomes of chicory, endive, great burdock and yacon provide insights into Asteraceae palaeo-polyploidization history and plant inulin production.</title>
        <authorList>
            <person name="Fan W."/>
            <person name="Wang S."/>
            <person name="Wang H."/>
            <person name="Wang A."/>
            <person name="Jiang F."/>
            <person name="Liu H."/>
            <person name="Zhao H."/>
            <person name="Xu D."/>
            <person name="Zhang Y."/>
        </authorList>
    </citation>
    <scope>NUCLEOTIDE SEQUENCE [LARGE SCALE GENOMIC DNA]</scope>
    <source>
        <strain evidence="2">cv. Niubang</strain>
    </source>
</reference>
<gene>
    <name evidence="1" type="ORF">L6452_38598</name>
</gene>
<keyword evidence="2" id="KW-1185">Reference proteome</keyword>